<dbReference type="STRING" id="92947.BVG79_00172"/>
<evidence type="ECO:0000256" key="1">
    <source>
        <dbReference type="SAM" id="MobiDB-lite"/>
    </source>
</evidence>
<protein>
    <submittedName>
        <fullName evidence="2">Uncharacterized protein</fullName>
    </submittedName>
</protein>
<keyword evidence="3" id="KW-1185">Reference proteome</keyword>
<dbReference type="EMBL" id="CP019937">
    <property type="protein sequence ID" value="ARO13532.1"/>
    <property type="molecule type" value="Genomic_DNA"/>
</dbReference>
<proteinExistence type="predicted"/>
<name>A0A1W6NWD0_9RHOB</name>
<gene>
    <name evidence="2" type="ORF">BVG79_00172</name>
</gene>
<dbReference type="AlphaFoldDB" id="A0A1W6NWD0"/>
<reference evidence="2 3" key="1">
    <citation type="submission" date="2017-02" db="EMBL/GenBank/DDBJ databases">
        <title>Ketogulonicigenium robustum SPU B003 Genome sequencing and assembly.</title>
        <authorList>
            <person name="Li Y."/>
            <person name="Liu L."/>
            <person name="Wang C."/>
            <person name="Zhang M."/>
            <person name="Zhang T."/>
            <person name="Zhang Y."/>
        </authorList>
    </citation>
    <scope>NUCLEOTIDE SEQUENCE [LARGE SCALE GENOMIC DNA]</scope>
    <source>
        <strain evidence="2 3">SPU_B003</strain>
    </source>
</reference>
<evidence type="ECO:0000313" key="3">
    <source>
        <dbReference type="Proteomes" id="UP000242447"/>
    </source>
</evidence>
<dbReference type="Proteomes" id="UP000242447">
    <property type="component" value="Chromosome"/>
</dbReference>
<feature type="region of interest" description="Disordered" evidence="1">
    <location>
        <begin position="1"/>
        <end position="27"/>
    </location>
</feature>
<organism evidence="2 3">
    <name type="scientific">Ketogulonicigenium robustum</name>
    <dbReference type="NCBI Taxonomy" id="92947"/>
    <lineage>
        <taxon>Bacteria</taxon>
        <taxon>Pseudomonadati</taxon>
        <taxon>Pseudomonadota</taxon>
        <taxon>Alphaproteobacteria</taxon>
        <taxon>Rhodobacterales</taxon>
        <taxon>Roseobacteraceae</taxon>
        <taxon>Ketogulonicigenium</taxon>
    </lineage>
</organism>
<sequence length="72" mass="7823">MADGKPDWAGRMWQGFGPAPSAGDEDKATQADLKGYDLAADLEAERAAIMEYDGGLSRRLAERKARQDIRGP</sequence>
<evidence type="ECO:0000313" key="2">
    <source>
        <dbReference type="EMBL" id="ARO13532.1"/>
    </source>
</evidence>
<accession>A0A1W6NWD0</accession>
<dbReference type="KEGG" id="kro:BVG79_00172"/>